<comment type="caution">
    <text evidence="1">The sequence shown here is derived from an EMBL/GenBank/DDBJ whole genome shotgun (WGS) entry which is preliminary data.</text>
</comment>
<dbReference type="OrthoDB" id="3821116at2"/>
<proteinExistence type="predicted"/>
<evidence type="ECO:0000313" key="1">
    <source>
        <dbReference type="EMBL" id="KDE96848.1"/>
    </source>
</evidence>
<protein>
    <submittedName>
        <fullName evidence="1">Uncharacterized protein</fullName>
    </submittedName>
</protein>
<dbReference type="eggNOG" id="ENOG50327E9">
    <property type="taxonomic scope" value="Bacteria"/>
</dbReference>
<sequence length="211" mass="22975">MSVELVVRDPWWEYARGCAVALASGRPAPSIAVYGPILGPDEHARLCTTAISSRLVAGDGSYQRSSTFVMGSPLLMAGMLAAQGITNSRRRKQAERDEVPQWREQHPCTVIVTDERLMCSRSDGTFIDFWFGYVSEFYPDLPSRTVTFAYGERCVPLQLAGPATVAIALWSARALHGPAWVNDIRLHPLLSGQQQAPALASQPAIGAGHSH</sequence>
<reference evidence="1" key="1">
    <citation type="submission" date="2014-05" db="EMBL/GenBank/DDBJ databases">
        <title>Genome sequence of Mycobacterium aromaticivorans strain JS19b1T (= DSM 45407T).</title>
        <authorList>
            <person name="Kwak Y."/>
            <person name="Park G.-S."/>
            <person name="Li Q.X."/>
            <person name="Lee S.-E."/>
            <person name="Shin J.-H."/>
        </authorList>
    </citation>
    <scope>NUCLEOTIDE SEQUENCE [LARGE SCALE GENOMIC DNA]</scope>
    <source>
        <strain evidence="1">JS19b1</strain>
    </source>
</reference>
<dbReference type="Proteomes" id="UP000022835">
    <property type="component" value="Unassembled WGS sequence"/>
</dbReference>
<organism evidence="1 2">
    <name type="scientific">Mycolicibacterium aromaticivorans JS19b1 = JCM 16368</name>
    <dbReference type="NCBI Taxonomy" id="1440774"/>
    <lineage>
        <taxon>Bacteria</taxon>
        <taxon>Bacillati</taxon>
        <taxon>Actinomycetota</taxon>
        <taxon>Actinomycetes</taxon>
        <taxon>Mycobacteriales</taxon>
        <taxon>Mycobacteriaceae</taxon>
        <taxon>Mycolicibacterium</taxon>
    </lineage>
</organism>
<dbReference type="AlphaFoldDB" id="A0A064CDQ8"/>
<accession>A0A064CDQ8</accession>
<evidence type="ECO:0000313" key="2">
    <source>
        <dbReference type="Proteomes" id="UP000022835"/>
    </source>
</evidence>
<gene>
    <name evidence="1" type="ORF">Y900_029895</name>
</gene>
<name>A0A064CDQ8_9MYCO</name>
<keyword evidence="2" id="KW-1185">Reference proteome</keyword>
<dbReference type="EMBL" id="JALN02000003">
    <property type="protein sequence ID" value="KDE96848.1"/>
    <property type="molecule type" value="Genomic_DNA"/>
</dbReference>
<dbReference type="RefSeq" id="WP_051660581.1">
    <property type="nucleotide sequence ID" value="NZ_JALN02000003.1"/>
</dbReference>